<organism evidence="2 3">
    <name type="scientific">Ensete ventricosum</name>
    <name type="common">Abyssinian banana</name>
    <name type="synonym">Musa ensete</name>
    <dbReference type="NCBI Taxonomy" id="4639"/>
    <lineage>
        <taxon>Eukaryota</taxon>
        <taxon>Viridiplantae</taxon>
        <taxon>Streptophyta</taxon>
        <taxon>Embryophyta</taxon>
        <taxon>Tracheophyta</taxon>
        <taxon>Spermatophyta</taxon>
        <taxon>Magnoliopsida</taxon>
        <taxon>Liliopsida</taxon>
        <taxon>Zingiberales</taxon>
        <taxon>Musaceae</taxon>
        <taxon>Ensete</taxon>
    </lineage>
</organism>
<keyword evidence="3" id="KW-1185">Reference proteome</keyword>
<dbReference type="Proteomes" id="UP001222027">
    <property type="component" value="Unassembled WGS sequence"/>
</dbReference>
<feature type="compositionally biased region" description="Basic and acidic residues" evidence="1">
    <location>
        <begin position="79"/>
        <end position="90"/>
    </location>
</feature>
<dbReference type="SUPFAM" id="SSF47954">
    <property type="entry name" value="Cyclin-like"/>
    <property type="match status" value="1"/>
</dbReference>
<proteinExistence type="predicted"/>
<protein>
    <submittedName>
        <fullName evidence="2">Uncharacterized protein</fullName>
    </submittedName>
</protein>
<comment type="caution">
    <text evidence="2">The sequence shown here is derived from an EMBL/GenBank/DDBJ whole genome shotgun (WGS) entry which is preliminary data.</text>
</comment>
<evidence type="ECO:0000313" key="2">
    <source>
        <dbReference type="EMBL" id="KAJ8479291.1"/>
    </source>
</evidence>
<dbReference type="InterPro" id="IPR036915">
    <property type="entry name" value="Cyclin-like_sf"/>
</dbReference>
<name>A0AAV8QKZ6_ENSVE</name>
<reference evidence="2 3" key="1">
    <citation type="submission" date="2022-12" db="EMBL/GenBank/DDBJ databases">
        <title>Chromosome-scale assembly of the Ensete ventricosum genome.</title>
        <authorList>
            <person name="Dussert Y."/>
            <person name="Stocks J."/>
            <person name="Wendawek A."/>
            <person name="Woldeyes F."/>
            <person name="Nichols R.A."/>
            <person name="Borrell J.S."/>
        </authorList>
    </citation>
    <scope>NUCLEOTIDE SEQUENCE [LARGE SCALE GENOMIC DNA]</scope>
    <source>
        <strain evidence="3">cv. Maze</strain>
        <tissue evidence="2">Seeds</tissue>
    </source>
</reference>
<accession>A0AAV8QKZ6</accession>
<gene>
    <name evidence="2" type="ORF">OPV22_023018</name>
</gene>
<dbReference type="AlphaFoldDB" id="A0AAV8QKZ6"/>
<evidence type="ECO:0000256" key="1">
    <source>
        <dbReference type="SAM" id="MobiDB-lite"/>
    </source>
</evidence>
<evidence type="ECO:0000313" key="3">
    <source>
        <dbReference type="Proteomes" id="UP001222027"/>
    </source>
</evidence>
<feature type="region of interest" description="Disordered" evidence="1">
    <location>
        <begin position="79"/>
        <end position="138"/>
    </location>
</feature>
<dbReference type="EMBL" id="JAQQAF010000006">
    <property type="protein sequence ID" value="KAJ8479291.1"/>
    <property type="molecule type" value="Genomic_DNA"/>
</dbReference>
<sequence>MDLAALCIHSDLSTVVTLASVDPSISVVRCIQQQGILMGRSSVSGRGIQVGLVCLIAPKNANVDTEYEIVHDFDASLECRRERQPPDRRPSTAAGYIQGAPMMDQSPKKDVPGTQGASGDQSSKKADSRPSDLPGGDCPLDLCGLHPRSVGRSVFQESRFQAVGPPRWRLPPRSLRTAPKERREISLPRKPISGHRTSQAATAPWTCADCTQGAYVDVGDSQMCIPYVSDIYGYLRSREVKLRPLANYLLGGSSDGNHSHTMRKCLVDWMARPGGGMLPSALRYPLPCCLLRVDTSLSSFTVIGPRLQLLGASAIYVLNMEMSILRHLRFDMGSPTVKTFLMFF</sequence>